<evidence type="ECO:0000313" key="10">
    <source>
        <dbReference type="EMBL" id="OIR18315.1"/>
    </source>
</evidence>
<feature type="transmembrane region" description="Helical" evidence="9">
    <location>
        <begin position="160"/>
        <end position="179"/>
    </location>
</feature>
<dbReference type="InterPro" id="IPR004485">
    <property type="entry name" value="Cobalamin_biosynth_CobD/CbiB"/>
</dbReference>
<accession>A0A1J5TDZ5</accession>
<comment type="subcellular location">
    <subcellularLocation>
        <location evidence="1">Cell membrane</location>
        <topology evidence="1">Multi-pass membrane protein</topology>
    </subcellularLocation>
</comment>
<dbReference type="NCBIfam" id="TIGR00380">
    <property type="entry name" value="cobal_cbiB"/>
    <property type="match status" value="1"/>
</dbReference>
<dbReference type="PANTHER" id="PTHR34308">
    <property type="entry name" value="COBALAMIN BIOSYNTHESIS PROTEIN CBIB"/>
    <property type="match status" value="1"/>
</dbReference>
<evidence type="ECO:0000256" key="3">
    <source>
        <dbReference type="ARBA" id="ARBA00006263"/>
    </source>
</evidence>
<feature type="transmembrane region" description="Helical" evidence="9">
    <location>
        <begin position="300"/>
        <end position="318"/>
    </location>
</feature>
<dbReference type="AlphaFoldDB" id="A0A1J5TDZ5"/>
<keyword evidence="7 9" id="KW-1133">Transmembrane helix</keyword>
<dbReference type="UniPathway" id="UPA00148"/>
<keyword evidence="8 9" id="KW-0472">Membrane</keyword>
<keyword evidence="5" id="KW-0169">Cobalamin biosynthesis</keyword>
<feature type="transmembrane region" description="Helical" evidence="9">
    <location>
        <begin position="70"/>
        <end position="101"/>
    </location>
</feature>
<evidence type="ECO:0000256" key="4">
    <source>
        <dbReference type="ARBA" id="ARBA00022475"/>
    </source>
</evidence>
<dbReference type="PANTHER" id="PTHR34308:SF1">
    <property type="entry name" value="COBALAMIN BIOSYNTHESIS PROTEIN CBIB"/>
    <property type="match status" value="1"/>
</dbReference>
<organism evidence="10">
    <name type="scientific">mine drainage metagenome</name>
    <dbReference type="NCBI Taxonomy" id="410659"/>
    <lineage>
        <taxon>unclassified sequences</taxon>
        <taxon>metagenomes</taxon>
        <taxon>ecological metagenomes</taxon>
    </lineage>
</organism>
<keyword evidence="4" id="KW-1003">Cell membrane</keyword>
<evidence type="ECO:0000256" key="9">
    <source>
        <dbReference type="SAM" id="Phobius"/>
    </source>
</evidence>
<sequence length="321" mass="34750">MQIAPHLDYWPIPLMMLAAALLDRVLGEPRRFHPLAGFGSLAQRIEALCYGPEQASSAGRYLRGITAVGLLLIPLAAIALLLQGLAIFGALFSTVALYFAIAPRSLREHAERVEGALSADDLPAARRTVSMMVSRDTAQLDEEGVARATVESVLENGNDAIFAALFWFIIAGAPGVVLYRLSNTLDAMWGYRNTRYNEFGWAAARLDDVLNFIPARLTALSYALVGHTHSALHCWRQQAPAWESPNAGPVMAAGAGALQVRLGGVAIYHGETSRRPLLGCGMAASAVDITRAVRLVHRTLYAWLIVVMLGALSIHGWQHYA</sequence>
<comment type="caution">
    <text evidence="10">The sequence shown here is derived from an EMBL/GenBank/DDBJ whole genome shotgun (WGS) entry which is preliminary data.</text>
</comment>
<evidence type="ECO:0000256" key="7">
    <source>
        <dbReference type="ARBA" id="ARBA00022989"/>
    </source>
</evidence>
<keyword evidence="6 9" id="KW-0812">Transmembrane</keyword>
<comment type="similarity">
    <text evidence="3">Belongs to the CobD/CbiB family.</text>
</comment>
<protein>
    <submittedName>
        <fullName evidence="10">Cobalamin biosynthesis protein CbiB</fullName>
    </submittedName>
</protein>
<proteinExistence type="inferred from homology"/>
<evidence type="ECO:0000256" key="2">
    <source>
        <dbReference type="ARBA" id="ARBA00004953"/>
    </source>
</evidence>
<evidence type="ECO:0000256" key="1">
    <source>
        <dbReference type="ARBA" id="ARBA00004651"/>
    </source>
</evidence>
<dbReference type="GO" id="GO:0048472">
    <property type="term" value="F:threonine-phosphate decarboxylase activity"/>
    <property type="evidence" value="ECO:0007669"/>
    <property type="project" value="InterPro"/>
</dbReference>
<dbReference type="Pfam" id="PF03186">
    <property type="entry name" value="CobD_Cbib"/>
    <property type="match status" value="1"/>
</dbReference>
<dbReference type="GO" id="GO:0005886">
    <property type="term" value="C:plasma membrane"/>
    <property type="evidence" value="ECO:0007669"/>
    <property type="project" value="UniProtKB-SubCell"/>
</dbReference>
<name>A0A1J5TDZ5_9ZZZZ</name>
<reference evidence="10" key="1">
    <citation type="submission" date="2016-10" db="EMBL/GenBank/DDBJ databases">
        <title>Sequence of Gallionella enrichment culture.</title>
        <authorList>
            <person name="Poehlein A."/>
            <person name="Muehling M."/>
            <person name="Daniel R."/>
        </authorList>
    </citation>
    <scope>NUCLEOTIDE SEQUENCE</scope>
</reference>
<dbReference type="HAMAP" id="MF_00024">
    <property type="entry name" value="CobD_CbiB"/>
    <property type="match status" value="1"/>
</dbReference>
<dbReference type="EMBL" id="MLJW01000003">
    <property type="protein sequence ID" value="OIR18315.1"/>
    <property type="molecule type" value="Genomic_DNA"/>
</dbReference>
<evidence type="ECO:0000256" key="5">
    <source>
        <dbReference type="ARBA" id="ARBA00022573"/>
    </source>
</evidence>
<gene>
    <name evidence="10" type="primary">cbiB_1</name>
    <name evidence="10" type="ORF">GALL_16430</name>
</gene>
<comment type="pathway">
    <text evidence="2">Cofactor biosynthesis; adenosylcobalamin biosynthesis.</text>
</comment>
<evidence type="ECO:0000256" key="8">
    <source>
        <dbReference type="ARBA" id="ARBA00023136"/>
    </source>
</evidence>
<evidence type="ECO:0000256" key="6">
    <source>
        <dbReference type="ARBA" id="ARBA00022692"/>
    </source>
</evidence>
<dbReference type="GO" id="GO:0009236">
    <property type="term" value="P:cobalamin biosynthetic process"/>
    <property type="evidence" value="ECO:0007669"/>
    <property type="project" value="UniProtKB-UniPathway"/>
</dbReference>